<keyword evidence="5" id="KW-0539">Nucleus</keyword>
<evidence type="ECO:0000256" key="1">
    <source>
        <dbReference type="ARBA" id="ARBA00004123"/>
    </source>
</evidence>
<evidence type="ECO:0000256" key="7">
    <source>
        <dbReference type="SAM" id="MobiDB-lite"/>
    </source>
</evidence>
<dbReference type="GO" id="GO:0006397">
    <property type="term" value="P:mRNA processing"/>
    <property type="evidence" value="ECO:0007669"/>
    <property type="project" value="UniProtKB-KW"/>
</dbReference>
<evidence type="ECO:0000256" key="4">
    <source>
        <dbReference type="ARBA" id="ARBA00023187"/>
    </source>
</evidence>
<dbReference type="Pfam" id="PF17098">
    <property type="entry name" value="Wtap"/>
    <property type="match status" value="1"/>
</dbReference>
<evidence type="ECO:0000313" key="8">
    <source>
        <dbReference type="EMBL" id="KXS21360.1"/>
    </source>
</evidence>
<proteinExistence type="inferred from homology"/>
<dbReference type="PANTHER" id="PTHR15217:SF0">
    <property type="entry name" value="PRE-MRNA-SPLICING REGULATOR WTAP"/>
    <property type="match status" value="1"/>
</dbReference>
<keyword evidence="9" id="KW-1185">Reference proteome</keyword>
<dbReference type="GO" id="GO:0000381">
    <property type="term" value="P:regulation of alternative mRNA splicing, via spliceosome"/>
    <property type="evidence" value="ECO:0007669"/>
    <property type="project" value="InterPro"/>
</dbReference>
<evidence type="ECO:0000256" key="2">
    <source>
        <dbReference type="ARBA" id="ARBA00010313"/>
    </source>
</evidence>
<feature type="compositionally biased region" description="Acidic residues" evidence="7">
    <location>
        <begin position="211"/>
        <end position="224"/>
    </location>
</feature>
<comment type="subcellular location">
    <subcellularLocation>
        <location evidence="1">Nucleus</location>
    </subcellularLocation>
</comment>
<name>A0A139AXB3_GONPJ</name>
<protein>
    <submittedName>
        <fullName evidence="8">Uncharacterized protein</fullName>
    </submittedName>
</protein>
<comment type="similarity">
    <text evidence="2">Belongs to the fl(2)d family.</text>
</comment>
<organism evidence="8 9">
    <name type="scientific">Gonapodya prolifera (strain JEL478)</name>
    <name type="common">Monoblepharis prolifera</name>
    <dbReference type="NCBI Taxonomy" id="1344416"/>
    <lineage>
        <taxon>Eukaryota</taxon>
        <taxon>Fungi</taxon>
        <taxon>Fungi incertae sedis</taxon>
        <taxon>Chytridiomycota</taxon>
        <taxon>Chytridiomycota incertae sedis</taxon>
        <taxon>Monoblepharidomycetes</taxon>
        <taxon>Monoblepharidales</taxon>
        <taxon>Gonapodyaceae</taxon>
        <taxon>Gonapodya</taxon>
    </lineage>
</organism>
<dbReference type="AlphaFoldDB" id="A0A139AXB3"/>
<feature type="compositionally biased region" description="Polar residues" evidence="7">
    <location>
        <begin position="336"/>
        <end position="348"/>
    </location>
</feature>
<gene>
    <name evidence="8" type="ORF">M427DRAFT_51587</name>
</gene>
<evidence type="ECO:0000256" key="5">
    <source>
        <dbReference type="ARBA" id="ARBA00023242"/>
    </source>
</evidence>
<dbReference type="PANTHER" id="PTHR15217">
    <property type="entry name" value="WILMS' TUMOR 1-ASSOCIATING PROTEIN"/>
    <property type="match status" value="1"/>
</dbReference>
<dbReference type="GO" id="GO:0016556">
    <property type="term" value="P:mRNA modification"/>
    <property type="evidence" value="ECO:0007669"/>
    <property type="project" value="InterPro"/>
</dbReference>
<dbReference type="InterPro" id="IPR033757">
    <property type="entry name" value="WTAP"/>
</dbReference>
<accession>A0A139AXB3</accession>
<evidence type="ECO:0000313" key="9">
    <source>
        <dbReference type="Proteomes" id="UP000070544"/>
    </source>
</evidence>
<keyword evidence="3" id="KW-0507">mRNA processing</keyword>
<feature type="compositionally biased region" description="Acidic residues" evidence="7">
    <location>
        <begin position="276"/>
        <end position="294"/>
    </location>
</feature>
<evidence type="ECO:0000256" key="6">
    <source>
        <dbReference type="SAM" id="Coils"/>
    </source>
</evidence>
<dbReference type="Proteomes" id="UP000070544">
    <property type="component" value="Unassembled WGS sequence"/>
</dbReference>
<sequence length="348" mass="39480">MQVDPPQASGSREPDAQRLHEEIQQLKKAHQQREAMLILKLTRKEEETQALLAEVNNLTAVLNDGSDLRKKLLDPSLSMLYRAMKKEIEEKDVKIKELQAELLAVQFNPNSVVGKRLVAKLKALQVENEELGRLLFSSSRVEQLQTEMGLQKKLMEELKGSVEEADHIIVDLDSELESLQGTVFSQQAQISWYERRFGKKETLVTDAEAQVSEEDFWQDNIPQEDSERNDDYGDGDIAAPRLNDNSHEHGSHPNSPEHQFEGGAFSHGSHPRTGEDDGEEGEEAENGNEMDLDLDERTRDPSDTRTTAWHKDTKTDAMSRAEETERESNVDRENNVHSSNENRVNANT</sequence>
<feature type="coiled-coil region" evidence="6">
    <location>
        <begin position="16"/>
        <end position="101"/>
    </location>
</feature>
<keyword evidence="4" id="KW-0508">mRNA splicing</keyword>
<evidence type="ECO:0000256" key="3">
    <source>
        <dbReference type="ARBA" id="ARBA00022664"/>
    </source>
</evidence>
<dbReference type="STRING" id="1344416.A0A139AXB3"/>
<feature type="compositionally biased region" description="Basic and acidic residues" evidence="7">
    <location>
        <begin position="295"/>
        <end position="335"/>
    </location>
</feature>
<feature type="region of interest" description="Disordered" evidence="7">
    <location>
        <begin position="210"/>
        <end position="348"/>
    </location>
</feature>
<dbReference type="GO" id="GO:0008380">
    <property type="term" value="P:RNA splicing"/>
    <property type="evidence" value="ECO:0007669"/>
    <property type="project" value="UniProtKB-KW"/>
</dbReference>
<dbReference type="OrthoDB" id="3366661at2759"/>
<dbReference type="EMBL" id="KQ965733">
    <property type="protein sequence ID" value="KXS21360.1"/>
    <property type="molecule type" value="Genomic_DNA"/>
</dbReference>
<dbReference type="GO" id="GO:0005634">
    <property type="term" value="C:nucleus"/>
    <property type="evidence" value="ECO:0007669"/>
    <property type="project" value="UniProtKB-SubCell"/>
</dbReference>
<keyword evidence="6" id="KW-0175">Coiled coil</keyword>
<reference evidence="8 9" key="1">
    <citation type="journal article" date="2015" name="Genome Biol. Evol.">
        <title>Phylogenomic analyses indicate that early fungi evolved digesting cell walls of algal ancestors of land plants.</title>
        <authorList>
            <person name="Chang Y."/>
            <person name="Wang S."/>
            <person name="Sekimoto S."/>
            <person name="Aerts A.L."/>
            <person name="Choi C."/>
            <person name="Clum A."/>
            <person name="LaButti K.M."/>
            <person name="Lindquist E.A."/>
            <person name="Yee Ngan C."/>
            <person name="Ohm R.A."/>
            <person name="Salamov A.A."/>
            <person name="Grigoriev I.V."/>
            <person name="Spatafora J.W."/>
            <person name="Berbee M.L."/>
        </authorList>
    </citation>
    <scope>NUCLEOTIDE SEQUENCE [LARGE SCALE GENOMIC DNA]</scope>
    <source>
        <strain evidence="8 9">JEL478</strain>
    </source>
</reference>